<dbReference type="EMBL" id="QVTE01000030">
    <property type="protein sequence ID" value="RFU68902.1"/>
    <property type="molecule type" value="Genomic_DNA"/>
</dbReference>
<reference evidence="13 14" key="1">
    <citation type="submission" date="2018-08" db="EMBL/GenBank/DDBJ databases">
        <title>Bacillus chawlae sp. nov., Bacillus glennii sp. nov., and Bacillus saganii sp. nov. Isolated from the Vehicle Assembly Building at Kennedy Space Center where the Viking Spacecraft were Assembled.</title>
        <authorList>
            <person name="Seuylemezian A."/>
            <person name="Vaishampayan P."/>
        </authorList>
    </citation>
    <scope>NUCLEOTIDE SEQUENCE [LARGE SCALE GENOMIC DNA]</scope>
    <source>
        <strain evidence="13 14">V47-23a</strain>
    </source>
</reference>
<dbReference type="HAMAP" id="MF_00137">
    <property type="entry name" value="SAICAR_synth"/>
    <property type="match status" value="1"/>
</dbReference>
<evidence type="ECO:0000256" key="11">
    <source>
        <dbReference type="HAMAP-Rule" id="MF_00137"/>
    </source>
</evidence>
<dbReference type="UniPathway" id="UPA00074">
    <property type="reaction ID" value="UER00131"/>
</dbReference>
<dbReference type="RefSeq" id="WP_117326692.1">
    <property type="nucleotide sequence ID" value="NZ_QVTE01000030.1"/>
</dbReference>
<dbReference type="PROSITE" id="PS01057">
    <property type="entry name" value="SAICAR_SYNTHETASE_1"/>
    <property type="match status" value="1"/>
</dbReference>
<dbReference type="Gene3D" id="3.30.470.20">
    <property type="entry name" value="ATP-grasp fold, B domain"/>
    <property type="match status" value="1"/>
</dbReference>
<organism evidence="13 14">
    <name type="scientific">Peribacillus saganii</name>
    <dbReference type="NCBI Taxonomy" id="2303992"/>
    <lineage>
        <taxon>Bacteria</taxon>
        <taxon>Bacillati</taxon>
        <taxon>Bacillota</taxon>
        <taxon>Bacilli</taxon>
        <taxon>Bacillales</taxon>
        <taxon>Bacillaceae</taxon>
        <taxon>Peribacillus</taxon>
    </lineage>
</organism>
<evidence type="ECO:0000256" key="3">
    <source>
        <dbReference type="ARBA" id="ARBA00012217"/>
    </source>
</evidence>
<gene>
    <name evidence="11" type="primary">purC</name>
    <name evidence="13" type="ORF">D0469_10450</name>
</gene>
<dbReference type="GO" id="GO:0009236">
    <property type="term" value="P:cobalamin biosynthetic process"/>
    <property type="evidence" value="ECO:0007669"/>
    <property type="project" value="InterPro"/>
</dbReference>
<dbReference type="Proteomes" id="UP000264541">
    <property type="component" value="Unassembled WGS sequence"/>
</dbReference>
<evidence type="ECO:0000259" key="12">
    <source>
        <dbReference type="Pfam" id="PF01259"/>
    </source>
</evidence>
<dbReference type="FunFam" id="3.30.200.20:FF:000189">
    <property type="entry name" value="Phosphoribosylaminoimidazole-succinocarboxamide synthase"/>
    <property type="match status" value="1"/>
</dbReference>
<evidence type="ECO:0000256" key="9">
    <source>
        <dbReference type="ARBA" id="ARBA00030409"/>
    </source>
</evidence>
<dbReference type="PANTHER" id="PTHR43599">
    <property type="entry name" value="MULTIFUNCTIONAL PROTEIN ADE2"/>
    <property type="match status" value="1"/>
</dbReference>
<keyword evidence="6 11" id="KW-0547">Nucleotide-binding</keyword>
<keyword evidence="14" id="KW-1185">Reference proteome</keyword>
<keyword evidence="7 11" id="KW-0658">Purine biosynthesis</keyword>
<evidence type="ECO:0000256" key="10">
    <source>
        <dbReference type="ARBA" id="ARBA00048475"/>
    </source>
</evidence>
<dbReference type="OrthoDB" id="9801549at2"/>
<evidence type="ECO:0000256" key="6">
    <source>
        <dbReference type="ARBA" id="ARBA00022741"/>
    </source>
</evidence>
<dbReference type="Pfam" id="PF01259">
    <property type="entry name" value="SAICAR_synt"/>
    <property type="match status" value="1"/>
</dbReference>
<dbReference type="SUPFAM" id="SSF56104">
    <property type="entry name" value="SAICAR synthase-like"/>
    <property type="match status" value="1"/>
</dbReference>
<dbReference type="GO" id="GO:0004639">
    <property type="term" value="F:phosphoribosylaminoimidazolesuccinocarboxamide synthase activity"/>
    <property type="evidence" value="ECO:0007669"/>
    <property type="project" value="UniProtKB-UniRule"/>
</dbReference>
<sequence length="239" mass="26857">MEKRALLYEGKAKRVYATNDDSVVWIEYKDEATAFNGQKKAEISGKGVLNNAITSLLFARLKEEGISSHFIEQISDREQLVKKVSIIPLEVVVRNVAAGTLASRIGYPEGKALKKPLVEFYYKDDELGDPLITDAHIEELQIAGLDDVRLLEQKALKVNAVLSSFFADMNIRLIDFKLEFGTTAEGEILLADEISPDTCRLWDATTYEKLDKDVFRRDLGSLTDTYKKLLSRLGGQQHV</sequence>
<evidence type="ECO:0000256" key="1">
    <source>
        <dbReference type="ARBA" id="ARBA00004672"/>
    </source>
</evidence>
<evidence type="ECO:0000256" key="8">
    <source>
        <dbReference type="ARBA" id="ARBA00022840"/>
    </source>
</evidence>
<proteinExistence type="inferred from homology"/>
<dbReference type="Gene3D" id="3.30.200.20">
    <property type="entry name" value="Phosphorylase Kinase, domain 1"/>
    <property type="match status" value="1"/>
</dbReference>
<protein>
    <recommendedName>
        <fullName evidence="4 11">Phosphoribosylaminoimidazole-succinocarboxamide synthase</fullName>
        <ecNumber evidence="3 11">6.3.2.6</ecNumber>
    </recommendedName>
    <alternativeName>
        <fullName evidence="9 11">SAICAR synthetase</fullName>
    </alternativeName>
</protein>
<keyword evidence="5 11" id="KW-0436">Ligase</keyword>
<dbReference type="GO" id="GO:0005524">
    <property type="term" value="F:ATP binding"/>
    <property type="evidence" value="ECO:0007669"/>
    <property type="project" value="UniProtKB-KW"/>
</dbReference>
<dbReference type="InterPro" id="IPR050089">
    <property type="entry name" value="SAICAR_synthetase"/>
</dbReference>
<dbReference type="CDD" id="cd01415">
    <property type="entry name" value="SAICAR_synt_PurC"/>
    <property type="match status" value="1"/>
</dbReference>
<keyword evidence="8 11" id="KW-0067">ATP-binding</keyword>
<dbReference type="GO" id="GO:0006189">
    <property type="term" value="P:'de novo' IMP biosynthetic process"/>
    <property type="evidence" value="ECO:0007669"/>
    <property type="project" value="UniProtKB-UniRule"/>
</dbReference>
<evidence type="ECO:0000313" key="14">
    <source>
        <dbReference type="Proteomes" id="UP000264541"/>
    </source>
</evidence>
<evidence type="ECO:0000256" key="7">
    <source>
        <dbReference type="ARBA" id="ARBA00022755"/>
    </source>
</evidence>
<accession>A0A372LNW8</accession>
<dbReference type="InterPro" id="IPR028923">
    <property type="entry name" value="SAICAR_synt/ADE2_N"/>
</dbReference>
<dbReference type="PROSITE" id="PS01058">
    <property type="entry name" value="SAICAR_SYNTHETASE_2"/>
    <property type="match status" value="1"/>
</dbReference>
<dbReference type="NCBIfam" id="TIGR00081">
    <property type="entry name" value="purC"/>
    <property type="match status" value="1"/>
</dbReference>
<dbReference type="AlphaFoldDB" id="A0A372LNW8"/>
<evidence type="ECO:0000256" key="5">
    <source>
        <dbReference type="ARBA" id="ARBA00022598"/>
    </source>
</evidence>
<comment type="similarity">
    <text evidence="2 11">Belongs to the SAICAR synthetase family.</text>
</comment>
<feature type="domain" description="SAICAR synthetase/ADE2 N-terminal" evidence="12">
    <location>
        <begin position="6"/>
        <end position="232"/>
    </location>
</feature>
<comment type="catalytic activity">
    <reaction evidence="10 11">
        <text>5-amino-1-(5-phospho-D-ribosyl)imidazole-4-carboxylate + L-aspartate + ATP = (2S)-2-[5-amino-1-(5-phospho-beta-D-ribosyl)imidazole-4-carboxamido]succinate + ADP + phosphate + 2 H(+)</text>
        <dbReference type="Rhea" id="RHEA:22628"/>
        <dbReference type="ChEBI" id="CHEBI:15378"/>
        <dbReference type="ChEBI" id="CHEBI:29991"/>
        <dbReference type="ChEBI" id="CHEBI:30616"/>
        <dbReference type="ChEBI" id="CHEBI:43474"/>
        <dbReference type="ChEBI" id="CHEBI:58443"/>
        <dbReference type="ChEBI" id="CHEBI:77657"/>
        <dbReference type="ChEBI" id="CHEBI:456216"/>
        <dbReference type="EC" id="6.3.2.6"/>
    </reaction>
</comment>
<dbReference type="InterPro" id="IPR018236">
    <property type="entry name" value="SAICAR_synthetase_CS"/>
</dbReference>
<evidence type="ECO:0000256" key="4">
    <source>
        <dbReference type="ARBA" id="ARBA00016460"/>
    </source>
</evidence>
<dbReference type="InterPro" id="IPR033934">
    <property type="entry name" value="SAICAR_synt_PurC"/>
</dbReference>
<name>A0A372LNW8_9BACI</name>
<evidence type="ECO:0000256" key="2">
    <source>
        <dbReference type="ARBA" id="ARBA00010190"/>
    </source>
</evidence>
<evidence type="ECO:0000313" key="13">
    <source>
        <dbReference type="EMBL" id="RFU68902.1"/>
    </source>
</evidence>
<dbReference type="EC" id="6.3.2.6" evidence="3 11"/>
<dbReference type="FunFam" id="3.30.470.20:FF:000006">
    <property type="entry name" value="Phosphoribosylaminoimidazole-succinocarboxamide synthase"/>
    <property type="match status" value="1"/>
</dbReference>
<dbReference type="InterPro" id="IPR001636">
    <property type="entry name" value="SAICAR_synth"/>
</dbReference>
<comment type="caution">
    <text evidence="13">The sequence shown here is derived from an EMBL/GenBank/DDBJ whole genome shotgun (WGS) entry which is preliminary data.</text>
</comment>
<comment type="pathway">
    <text evidence="1 11">Purine metabolism; IMP biosynthesis via de novo pathway; 5-amino-1-(5-phospho-D-ribosyl)imidazole-4-carboxamide from 5-amino-1-(5-phospho-D-ribosyl)imidazole-4-carboxylate: step 1/2.</text>
</comment>
<dbReference type="PANTHER" id="PTHR43599:SF3">
    <property type="entry name" value="SI:DKEY-6E2.2"/>
    <property type="match status" value="1"/>
</dbReference>